<sequence>MTSNSKTAAHIFTCRSKEGKKNVAFVVVPADPKKAEFFNPGQASEKQILSRFYPVQGDLGEARNAIENIPPTATSFHSSLVAYFDVASGAKVIEFFWFDSSKKRHLLTYQIWKDGASVHLQQAQSLIAATGLAQAIGDEIIKEKSRLDASASALRKSSLRGLGGKKN</sequence>
<proteinExistence type="predicted"/>
<gene>
    <name evidence="1" type="ORF">PNQ69_04580</name>
</gene>
<protein>
    <recommendedName>
        <fullName evidence="3">DUF1795 domain-containing protein</fullName>
    </recommendedName>
</protein>
<dbReference type="RefSeq" id="WP_209230626.1">
    <property type="nucleotide sequence ID" value="NZ_JAGHXG010000008.1"/>
</dbReference>
<evidence type="ECO:0000313" key="2">
    <source>
        <dbReference type="Proteomes" id="UP001260534"/>
    </source>
</evidence>
<keyword evidence="2" id="KW-1185">Reference proteome</keyword>
<dbReference type="EMBL" id="JAQMHB010000001">
    <property type="protein sequence ID" value="MDS9992036.1"/>
    <property type="molecule type" value="Genomic_DNA"/>
</dbReference>
<dbReference type="Proteomes" id="UP001260534">
    <property type="component" value="Unassembled WGS sequence"/>
</dbReference>
<name>A0ABU2I1L6_9XANT</name>
<accession>A0ABU2I1L6</accession>
<organism evidence="1 2">
    <name type="scientific">Xanthomonas hawaiiensis</name>
    <dbReference type="NCBI Taxonomy" id="3003247"/>
    <lineage>
        <taxon>Bacteria</taxon>
        <taxon>Pseudomonadati</taxon>
        <taxon>Pseudomonadota</taxon>
        <taxon>Gammaproteobacteria</taxon>
        <taxon>Lysobacterales</taxon>
        <taxon>Lysobacteraceae</taxon>
        <taxon>Xanthomonas</taxon>
    </lineage>
</organism>
<comment type="caution">
    <text evidence="1">The sequence shown here is derived from an EMBL/GenBank/DDBJ whole genome shotgun (WGS) entry which is preliminary data.</text>
</comment>
<evidence type="ECO:0008006" key="3">
    <source>
        <dbReference type="Google" id="ProtNLM"/>
    </source>
</evidence>
<reference evidence="1 2" key="1">
    <citation type="submission" date="2023-01" db="EMBL/GenBank/DDBJ databases">
        <title>Xanthomonas hawaiianensis sp. nov. isolated from Araceae family in Hawaii.</title>
        <authorList>
            <person name="Chunag S.-C."/>
            <person name="Dobhal S."/>
            <person name="Alvarez A."/>
            <person name="Arif M."/>
        </authorList>
    </citation>
    <scope>NUCLEOTIDE SEQUENCE [LARGE SCALE GENOMIC DNA]</scope>
    <source>
        <strain evidence="1 2">A2111</strain>
    </source>
</reference>
<evidence type="ECO:0000313" key="1">
    <source>
        <dbReference type="EMBL" id="MDS9992036.1"/>
    </source>
</evidence>